<evidence type="ECO:0000313" key="2">
    <source>
        <dbReference type="Proteomes" id="UP000092154"/>
    </source>
</evidence>
<accession>A0A1B7MQH0</accession>
<reference evidence="1 2" key="1">
    <citation type="submission" date="2016-06" db="EMBL/GenBank/DDBJ databases">
        <title>Comparative genomics of the ectomycorrhizal sister species Rhizopogon vinicolor and Rhizopogon vesiculosus (Basidiomycota: Boletales) reveals a divergence of the mating type B locus.</title>
        <authorList>
            <consortium name="DOE Joint Genome Institute"/>
            <person name="Mujic A.B."/>
            <person name="Kuo A."/>
            <person name="Tritt A."/>
            <person name="Lipzen A."/>
            <person name="Chen C."/>
            <person name="Johnson J."/>
            <person name="Sharma A."/>
            <person name="Barry K."/>
            <person name="Grigoriev I.V."/>
            <person name="Spatafora J.W."/>
        </authorList>
    </citation>
    <scope>NUCLEOTIDE SEQUENCE [LARGE SCALE GENOMIC DNA]</scope>
    <source>
        <strain evidence="1 2">AM-OR11-026</strain>
    </source>
</reference>
<dbReference type="OrthoDB" id="2662781at2759"/>
<dbReference type="Proteomes" id="UP000092154">
    <property type="component" value="Unassembled WGS sequence"/>
</dbReference>
<dbReference type="EMBL" id="KV448558">
    <property type="protein sequence ID" value="OAX34865.1"/>
    <property type="molecule type" value="Genomic_DNA"/>
</dbReference>
<gene>
    <name evidence="1" type="ORF">K503DRAFT_412906</name>
</gene>
<keyword evidence="2" id="KW-1185">Reference proteome</keyword>
<protein>
    <submittedName>
        <fullName evidence="1">Uncharacterized protein</fullName>
    </submittedName>
</protein>
<proteinExistence type="predicted"/>
<organism evidence="1 2">
    <name type="scientific">Rhizopogon vinicolor AM-OR11-026</name>
    <dbReference type="NCBI Taxonomy" id="1314800"/>
    <lineage>
        <taxon>Eukaryota</taxon>
        <taxon>Fungi</taxon>
        <taxon>Dikarya</taxon>
        <taxon>Basidiomycota</taxon>
        <taxon>Agaricomycotina</taxon>
        <taxon>Agaricomycetes</taxon>
        <taxon>Agaricomycetidae</taxon>
        <taxon>Boletales</taxon>
        <taxon>Suillineae</taxon>
        <taxon>Rhizopogonaceae</taxon>
        <taxon>Rhizopogon</taxon>
    </lineage>
</organism>
<name>A0A1B7MQH0_9AGAM</name>
<evidence type="ECO:0000313" key="1">
    <source>
        <dbReference type="EMBL" id="OAX34865.1"/>
    </source>
</evidence>
<dbReference type="InParanoid" id="A0A1B7MQH0"/>
<sequence length="174" mass="20065">MFFSYCNFHVYSCRILQVLQLFIQLNFHFNLHFNIILGSCCMPIPIHTVICHAHTVYHCFPQTGIETIGKSEVKVDGYQPPTQWSFNTLTPTIQLGIAIILILEYHFFLSQQDNQKSGKIGLELATTEYTKTKAAVVEKAVKDILRQYDGDEDKLCDMIIDIILQNRMSKVFEK</sequence>
<dbReference type="AlphaFoldDB" id="A0A1B7MQH0"/>